<reference evidence="2" key="1">
    <citation type="submission" date="2021-12" db="EMBL/GenBank/DDBJ databases">
        <title>Prjna785345.</title>
        <authorList>
            <person name="Rujirawat T."/>
            <person name="Krajaejun T."/>
        </authorList>
    </citation>
    <scope>NUCLEOTIDE SEQUENCE</scope>
    <source>
        <strain evidence="2">Pi057C3</strain>
    </source>
</reference>
<dbReference type="InterPro" id="IPR009511">
    <property type="entry name" value="MAD1/Cdc20-bound-Mad2-bd"/>
</dbReference>
<dbReference type="PANTHER" id="PTHR15681:SF1">
    <property type="entry name" value="MAD2L1-BINDING PROTEIN"/>
    <property type="match status" value="1"/>
</dbReference>
<dbReference type="Proteomes" id="UP001209570">
    <property type="component" value="Unassembled WGS sequence"/>
</dbReference>
<dbReference type="InterPro" id="IPR053729">
    <property type="entry name" value="MAD2L1BP_domain_sf"/>
</dbReference>
<dbReference type="PANTHER" id="PTHR15681">
    <property type="entry name" value="MAD2L1-BINDING PROTEIN"/>
    <property type="match status" value="1"/>
</dbReference>
<dbReference type="GO" id="GO:0007096">
    <property type="term" value="P:regulation of exit from mitosis"/>
    <property type="evidence" value="ECO:0007669"/>
    <property type="project" value="InterPro"/>
</dbReference>
<name>A0AAD5Q8Z8_PYTIN</name>
<dbReference type="GO" id="GO:0005634">
    <property type="term" value="C:nucleus"/>
    <property type="evidence" value="ECO:0007669"/>
    <property type="project" value="InterPro"/>
</dbReference>
<organism evidence="2 3">
    <name type="scientific">Pythium insidiosum</name>
    <name type="common">Pythiosis disease agent</name>
    <dbReference type="NCBI Taxonomy" id="114742"/>
    <lineage>
        <taxon>Eukaryota</taxon>
        <taxon>Sar</taxon>
        <taxon>Stramenopiles</taxon>
        <taxon>Oomycota</taxon>
        <taxon>Peronosporomycetes</taxon>
        <taxon>Pythiales</taxon>
        <taxon>Pythiaceae</taxon>
        <taxon>Pythium</taxon>
    </lineage>
</organism>
<feature type="compositionally biased region" description="Basic and acidic residues" evidence="1">
    <location>
        <begin position="1"/>
        <end position="10"/>
    </location>
</feature>
<proteinExistence type="predicted"/>
<dbReference type="Gene3D" id="3.30.900.20">
    <property type="match status" value="1"/>
</dbReference>
<feature type="region of interest" description="Disordered" evidence="1">
    <location>
        <begin position="1"/>
        <end position="21"/>
    </location>
</feature>
<evidence type="ECO:0000313" key="2">
    <source>
        <dbReference type="EMBL" id="KAJ0397910.1"/>
    </source>
</evidence>
<dbReference type="AlphaFoldDB" id="A0AAD5Q8Z8"/>
<comment type="caution">
    <text evidence="2">The sequence shown here is derived from an EMBL/GenBank/DDBJ whole genome shotgun (WGS) entry which is preliminary data.</text>
</comment>
<dbReference type="EMBL" id="JAKCXM010000234">
    <property type="protein sequence ID" value="KAJ0397910.1"/>
    <property type="molecule type" value="Genomic_DNA"/>
</dbReference>
<accession>A0AAD5Q8Z8</accession>
<keyword evidence="3" id="KW-1185">Reference proteome</keyword>
<gene>
    <name evidence="2" type="ORF">P43SY_002418</name>
</gene>
<evidence type="ECO:0000313" key="3">
    <source>
        <dbReference type="Proteomes" id="UP001209570"/>
    </source>
</evidence>
<evidence type="ECO:0000256" key="1">
    <source>
        <dbReference type="SAM" id="MobiDB-lite"/>
    </source>
</evidence>
<protein>
    <submittedName>
        <fullName evidence="2">Uncharacterized protein</fullName>
    </submittedName>
</protein>
<sequence length="196" mass="21973">MAATDAKHGTTADGDDEPTDLHIPYKVPLDGETQAAMIGALVKYLLYQRGQIPWRLVHGAAKKARALVFSTDSLAQSSLPLIFSHRVRQVALLFGASIANPREVWLLKFQQHDSKAGSEVLTLSDRERRRRLCVQKIIRTVLGYATQHFVSAVAPTSIHLLFKAEVHEDDILQGFVPRPSWKLRVLKSKTHKRLHA</sequence>